<feature type="repeat" description="PPR" evidence="3">
    <location>
        <begin position="182"/>
        <end position="216"/>
    </location>
</feature>
<evidence type="ECO:0000256" key="2">
    <source>
        <dbReference type="ARBA" id="ARBA00022737"/>
    </source>
</evidence>
<dbReference type="Proteomes" id="UP000242715">
    <property type="component" value="Unassembled WGS sequence"/>
</dbReference>
<dbReference type="Pfam" id="PF13812">
    <property type="entry name" value="PPR_3"/>
    <property type="match status" value="1"/>
</dbReference>
<dbReference type="GO" id="GO:0009570">
    <property type="term" value="C:chloroplast stroma"/>
    <property type="evidence" value="ECO:0007669"/>
    <property type="project" value="TreeGrafter"/>
</dbReference>
<dbReference type="Pfam" id="PF13041">
    <property type="entry name" value="PPR_2"/>
    <property type="match status" value="1"/>
</dbReference>
<dbReference type="InterPro" id="IPR011990">
    <property type="entry name" value="TPR-like_helical_dom_sf"/>
</dbReference>
<feature type="repeat" description="PPR" evidence="3">
    <location>
        <begin position="253"/>
        <end position="287"/>
    </location>
</feature>
<protein>
    <recommendedName>
        <fullName evidence="4">PROP1-like PPR domain-containing protein</fullName>
    </recommendedName>
</protein>
<feature type="repeat" description="PPR" evidence="3">
    <location>
        <begin position="112"/>
        <end position="146"/>
    </location>
</feature>
<evidence type="ECO:0000313" key="6">
    <source>
        <dbReference type="Proteomes" id="UP000242715"/>
    </source>
</evidence>
<name>A0A2Z6P5I9_TRISU</name>
<feature type="repeat" description="PPR" evidence="3">
    <location>
        <begin position="217"/>
        <end position="247"/>
    </location>
</feature>
<evidence type="ECO:0000256" key="1">
    <source>
        <dbReference type="ARBA" id="ARBA00007626"/>
    </source>
</evidence>
<dbReference type="SUPFAM" id="SSF48452">
    <property type="entry name" value="TPR-like"/>
    <property type="match status" value="1"/>
</dbReference>
<organism evidence="5 6">
    <name type="scientific">Trifolium subterraneum</name>
    <name type="common">Subterranean clover</name>
    <dbReference type="NCBI Taxonomy" id="3900"/>
    <lineage>
        <taxon>Eukaryota</taxon>
        <taxon>Viridiplantae</taxon>
        <taxon>Streptophyta</taxon>
        <taxon>Embryophyta</taxon>
        <taxon>Tracheophyta</taxon>
        <taxon>Spermatophyta</taxon>
        <taxon>Magnoliopsida</taxon>
        <taxon>eudicotyledons</taxon>
        <taxon>Gunneridae</taxon>
        <taxon>Pentapetalae</taxon>
        <taxon>rosids</taxon>
        <taxon>fabids</taxon>
        <taxon>Fabales</taxon>
        <taxon>Fabaceae</taxon>
        <taxon>Papilionoideae</taxon>
        <taxon>50 kb inversion clade</taxon>
        <taxon>NPAAA clade</taxon>
        <taxon>Hologalegina</taxon>
        <taxon>IRL clade</taxon>
        <taxon>Trifolieae</taxon>
        <taxon>Trifolium</taxon>
    </lineage>
</organism>
<dbReference type="EMBL" id="DF973740">
    <property type="protein sequence ID" value="GAU38969.1"/>
    <property type="molecule type" value="Genomic_DNA"/>
</dbReference>
<dbReference type="PROSITE" id="PS51375">
    <property type="entry name" value="PPR"/>
    <property type="match status" value="7"/>
</dbReference>
<dbReference type="GO" id="GO:0042134">
    <property type="term" value="F:rRNA primary transcript binding"/>
    <property type="evidence" value="ECO:0007669"/>
    <property type="project" value="TreeGrafter"/>
</dbReference>
<dbReference type="Gene3D" id="1.25.40.10">
    <property type="entry name" value="Tetratricopeptide repeat domain"/>
    <property type="match status" value="3"/>
</dbReference>
<dbReference type="NCBIfam" id="TIGR00756">
    <property type="entry name" value="PPR"/>
    <property type="match status" value="5"/>
</dbReference>
<proteinExistence type="inferred from homology"/>
<keyword evidence="2" id="KW-0677">Repeat</keyword>
<dbReference type="PANTHER" id="PTHR47447:SF10">
    <property type="entry name" value="PENTATRICOPEPTIDE (PPR) REPEAT PROTEIN"/>
    <property type="match status" value="1"/>
</dbReference>
<evidence type="ECO:0000256" key="3">
    <source>
        <dbReference type="PROSITE-ProRule" id="PRU00708"/>
    </source>
</evidence>
<dbReference type="OrthoDB" id="185373at2759"/>
<accession>A0A2Z6P5I9</accession>
<evidence type="ECO:0000313" key="5">
    <source>
        <dbReference type="EMBL" id="GAU38969.1"/>
    </source>
</evidence>
<feature type="repeat" description="PPR" evidence="3">
    <location>
        <begin position="288"/>
        <end position="322"/>
    </location>
</feature>
<dbReference type="Pfam" id="PF17177">
    <property type="entry name" value="PPR_long"/>
    <property type="match status" value="1"/>
</dbReference>
<dbReference type="GO" id="GO:0045727">
    <property type="term" value="P:positive regulation of translation"/>
    <property type="evidence" value="ECO:0007669"/>
    <property type="project" value="TreeGrafter"/>
</dbReference>
<feature type="domain" description="PROP1-like PPR" evidence="4">
    <location>
        <begin position="186"/>
        <end position="339"/>
    </location>
</feature>
<dbReference type="GO" id="GO:0003729">
    <property type="term" value="F:mRNA binding"/>
    <property type="evidence" value="ECO:0007669"/>
    <property type="project" value="TreeGrafter"/>
</dbReference>
<sequence>MFEPVKQVFLYNAMLKLFLESRELENAEKLFDEMLQRMVKPNVITFTIMISCAKFCYMHHKAVEWFEMMGSFECEPDDKLLLLMISSYASTGDVDMASRLYRHAKNEKWKVDKTAFTSLIKMYGKLGNYDGCLSVYRDMKVFGAKPNLTIYNNLLFAMGRGKRAWVAKAIYEEMKNNGISPNQSTYETVLQTYCKGMYKIDALSVYKEMKEKGMDIGRVLYNMLLRMCADVGYADEAVDIFQDMKSSRTCHPDSGTYTSLINMYSRTAKVSEAEAMLNEMMNSGFEPNIFVLTSLASCYGKAKQPDDVVRIFNQLLDLGICPDDRFCDCLLYVMTQLPKQERGKITDCIEKANPKLGFVIRYLMEEMDGDGNFWKEASELFNSIDDFVIKKSMCNGLIDLCVNLEVLDRARDLLNLGLTLEIYTNMQNRSPTMWSLNVKSLSTGVVLTALHVWINDLTKALESGEELPPVLGIYTWTRKNKSSPIVIESYLIKHNAPFQKDNDMDGWFLTTSEAVKPWLQSRKTDAA</sequence>
<feature type="repeat" description="PPR" evidence="3">
    <location>
        <begin position="147"/>
        <end position="181"/>
    </location>
</feature>
<evidence type="ECO:0000259" key="4">
    <source>
        <dbReference type="Pfam" id="PF17177"/>
    </source>
</evidence>
<dbReference type="PANTHER" id="PTHR47447">
    <property type="entry name" value="OS03G0856100 PROTEIN"/>
    <property type="match status" value="1"/>
</dbReference>
<dbReference type="InterPro" id="IPR033443">
    <property type="entry name" value="PROP1-like_PPR_dom"/>
</dbReference>
<gene>
    <name evidence="5" type="ORF">TSUD_378450</name>
</gene>
<keyword evidence="6" id="KW-1185">Reference proteome</keyword>
<feature type="repeat" description="PPR" evidence="3">
    <location>
        <begin position="7"/>
        <end position="41"/>
    </location>
</feature>
<reference evidence="6" key="1">
    <citation type="journal article" date="2017" name="Front. Plant Sci.">
        <title>Climate Clever Clovers: New Paradigm to Reduce the Environmental Footprint of Ruminants by Breeding Low Methanogenic Forages Utilizing Haplotype Variation.</title>
        <authorList>
            <person name="Kaur P."/>
            <person name="Appels R."/>
            <person name="Bayer P.E."/>
            <person name="Keeble-Gagnere G."/>
            <person name="Wang J."/>
            <person name="Hirakawa H."/>
            <person name="Shirasawa K."/>
            <person name="Vercoe P."/>
            <person name="Stefanova K."/>
            <person name="Durmic Z."/>
            <person name="Nichols P."/>
            <person name="Revell C."/>
            <person name="Isobe S.N."/>
            <person name="Edwards D."/>
            <person name="Erskine W."/>
        </authorList>
    </citation>
    <scope>NUCLEOTIDE SEQUENCE [LARGE SCALE GENOMIC DNA]</scope>
    <source>
        <strain evidence="6">cv. Daliak</strain>
    </source>
</reference>
<dbReference type="AlphaFoldDB" id="A0A2Z6P5I9"/>
<dbReference type="InterPro" id="IPR002885">
    <property type="entry name" value="PPR_rpt"/>
</dbReference>
<comment type="similarity">
    <text evidence="1">Belongs to the PPR family. P subfamily.</text>
</comment>